<reference evidence="1" key="1">
    <citation type="submission" date="2023-10" db="EMBL/GenBank/DDBJ databases">
        <authorList>
            <person name="Rodriguez Cubillos JULIANA M."/>
            <person name="De Vega J."/>
        </authorList>
    </citation>
    <scope>NUCLEOTIDE SEQUENCE</scope>
</reference>
<evidence type="ECO:0000313" key="1">
    <source>
        <dbReference type="EMBL" id="CAJ2638629.1"/>
    </source>
</evidence>
<protein>
    <submittedName>
        <fullName evidence="1">Uncharacterized protein</fullName>
    </submittedName>
</protein>
<comment type="caution">
    <text evidence="1">The sequence shown here is derived from an EMBL/GenBank/DDBJ whole genome shotgun (WGS) entry which is preliminary data.</text>
</comment>
<proteinExistence type="predicted"/>
<sequence length="280" mass="30780">MMSSSGAGRYMAFPPSPSQSVAHLSGLRSPASTAIAEHDKYLSELLGERQKISPFMAVLPHCYRLLNQVLGQSGLEHGSPLATGGMFSKGGPDPNGWVSRFQSEMPSLIQSSPTPSWLSPQSSSSGLLVKKTIRVDIPVETFPNFNFVGRLLGPRGNSLKRVEANTDCRVLIRGRGSIKDVAREEMMRGKPGYEHLNEPLHILVEAELPAEIIDARLMQAREILEDLLRPVEESHDFYKKQQLRELAMINGTLREEGSPMSGSVSPFNNSLGMKRAKTRG</sequence>
<dbReference type="EMBL" id="CASHSV030000024">
    <property type="protein sequence ID" value="CAJ2638629.1"/>
    <property type="molecule type" value="Genomic_DNA"/>
</dbReference>
<evidence type="ECO:0000313" key="2">
    <source>
        <dbReference type="Proteomes" id="UP001177021"/>
    </source>
</evidence>
<organism evidence="1 2">
    <name type="scientific">Trifolium pratense</name>
    <name type="common">Red clover</name>
    <dbReference type="NCBI Taxonomy" id="57577"/>
    <lineage>
        <taxon>Eukaryota</taxon>
        <taxon>Viridiplantae</taxon>
        <taxon>Streptophyta</taxon>
        <taxon>Embryophyta</taxon>
        <taxon>Tracheophyta</taxon>
        <taxon>Spermatophyta</taxon>
        <taxon>Magnoliopsida</taxon>
        <taxon>eudicotyledons</taxon>
        <taxon>Gunneridae</taxon>
        <taxon>Pentapetalae</taxon>
        <taxon>rosids</taxon>
        <taxon>fabids</taxon>
        <taxon>Fabales</taxon>
        <taxon>Fabaceae</taxon>
        <taxon>Papilionoideae</taxon>
        <taxon>50 kb inversion clade</taxon>
        <taxon>NPAAA clade</taxon>
        <taxon>Hologalegina</taxon>
        <taxon>IRL clade</taxon>
        <taxon>Trifolieae</taxon>
        <taxon>Trifolium</taxon>
    </lineage>
</organism>
<keyword evidence="2" id="KW-1185">Reference proteome</keyword>
<name>A0ACB0J2A7_TRIPR</name>
<accession>A0ACB0J2A7</accession>
<dbReference type="Proteomes" id="UP001177021">
    <property type="component" value="Unassembled WGS sequence"/>
</dbReference>
<gene>
    <name evidence="1" type="ORF">MILVUS5_LOCUS8803</name>
</gene>